<keyword evidence="3 6" id="KW-0812">Transmembrane</keyword>
<evidence type="ECO:0000256" key="1">
    <source>
        <dbReference type="ARBA" id="ARBA00004141"/>
    </source>
</evidence>
<comment type="subcellular location">
    <subcellularLocation>
        <location evidence="6">Cell membrane</location>
        <topology evidence="6">Multi-pass membrane protein</topology>
    </subcellularLocation>
    <subcellularLocation>
        <location evidence="1">Membrane</location>
        <topology evidence="1">Multi-pass membrane protein</topology>
    </subcellularLocation>
</comment>
<dbReference type="Pfam" id="PF01925">
    <property type="entry name" value="TauE"/>
    <property type="match status" value="1"/>
</dbReference>
<feature type="transmembrane region" description="Helical" evidence="6">
    <location>
        <begin position="45"/>
        <end position="65"/>
    </location>
</feature>
<reference evidence="7 8" key="1">
    <citation type="submission" date="2013-08" db="EMBL/GenBank/DDBJ databases">
        <authorList>
            <person name="Stouthamer R."/>
            <person name="Nunney L."/>
        </authorList>
    </citation>
    <scope>NUCLEOTIDE SEQUENCE [LARGE SCALE GENOMIC DNA]</scope>
    <source>
        <strain evidence="8">ann-1</strain>
    </source>
</reference>
<feature type="transmembrane region" description="Helical" evidence="6">
    <location>
        <begin position="104"/>
        <end position="123"/>
    </location>
</feature>
<evidence type="ECO:0000256" key="6">
    <source>
        <dbReference type="RuleBase" id="RU363041"/>
    </source>
</evidence>
<dbReference type="KEGG" id="xfs:D934_13315"/>
<keyword evidence="4 6" id="KW-1133">Transmembrane helix</keyword>
<proteinExistence type="inferred from homology"/>
<feature type="transmembrane region" description="Helical" evidence="6">
    <location>
        <begin position="12"/>
        <end position="39"/>
    </location>
</feature>
<dbReference type="EMBL" id="CP006696">
    <property type="protein sequence ID" value="AIC11682.1"/>
    <property type="molecule type" value="Genomic_DNA"/>
</dbReference>
<feature type="transmembrane region" description="Helical" evidence="6">
    <location>
        <begin position="176"/>
        <end position="195"/>
    </location>
</feature>
<dbReference type="InterPro" id="IPR051598">
    <property type="entry name" value="TSUP/Inactive_protease-like"/>
</dbReference>
<feature type="transmembrane region" description="Helical" evidence="6">
    <location>
        <begin position="77"/>
        <end position="98"/>
    </location>
</feature>
<dbReference type="PANTHER" id="PTHR43701:SF2">
    <property type="entry name" value="MEMBRANE TRANSPORTER PROTEIN YJNA-RELATED"/>
    <property type="match status" value="1"/>
</dbReference>
<feature type="transmembrane region" description="Helical" evidence="6">
    <location>
        <begin position="207"/>
        <end position="229"/>
    </location>
</feature>
<comment type="similarity">
    <text evidence="2 6">Belongs to the 4-toluene sulfonate uptake permease (TSUP) (TC 2.A.102) family.</text>
</comment>
<gene>
    <name evidence="7" type="ORF">D934_13315</name>
</gene>
<evidence type="ECO:0000313" key="7">
    <source>
        <dbReference type="EMBL" id="AIC11682.1"/>
    </source>
</evidence>
<evidence type="ECO:0000313" key="8">
    <source>
        <dbReference type="Proteomes" id="UP000027215"/>
    </source>
</evidence>
<dbReference type="GO" id="GO:0005886">
    <property type="term" value="C:plasma membrane"/>
    <property type="evidence" value="ECO:0007669"/>
    <property type="project" value="UniProtKB-SubCell"/>
</dbReference>
<dbReference type="Proteomes" id="UP000027215">
    <property type="component" value="Chromosome"/>
</dbReference>
<sequence>MTIQSLIVTIGSGGLVGFALGLLGGGGSILATPLLLYVVGVTNPHIAIGTSAVAVSANAYANLIAHAWKGHVWWRSAVIFALVGTFGAFLGSSIGMLIDGQRLLLLFGLLMAMVGLLMLRGRATAPHAEHHQTVLRMCMKTSSVAILTGAASGFFGIGGGFLIVPALIFATRMPTINAIGSSLLAVGSFGLITTLNYARHDLVDWTIAMEFIVGGITGGGLGTLLATRLSASKHLLNRVFGLIVIAVAIYVIWRSWASLVA</sequence>
<protein>
    <recommendedName>
        <fullName evidence="6">Probable membrane transporter protein</fullName>
    </recommendedName>
</protein>
<dbReference type="AlphaFoldDB" id="A0A060HFF2"/>
<name>A0A060HFF2_XYLFS</name>
<feature type="transmembrane region" description="Helical" evidence="6">
    <location>
        <begin position="235"/>
        <end position="253"/>
    </location>
</feature>
<evidence type="ECO:0000256" key="4">
    <source>
        <dbReference type="ARBA" id="ARBA00022989"/>
    </source>
</evidence>
<accession>A0A060HFF2</accession>
<evidence type="ECO:0000256" key="3">
    <source>
        <dbReference type="ARBA" id="ARBA00022692"/>
    </source>
</evidence>
<dbReference type="InterPro" id="IPR002781">
    <property type="entry name" value="TM_pro_TauE-like"/>
</dbReference>
<feature type="transmembrane region" description="Helical" evidence="6">
    <location>
        <begin position="144"/>
        <end position="170"/>
    </location>
</feature>
<evidence type="ECO:0000256" key="2">
    <source>
        <dbReference type="ARBA" id="ARBA00009142"/>
    </source>
</evidence>
<organism evidence="7 8">
    <name type="scientific">Xylella fastidiosa subsp. sandyi Ann-1</name>
    <dbReference type="NCBI Taxonomy" id="155920"/>
    <lineage>
        <taxon>Bacteria</taxon>
        <taxon>Pseudomonadati</taxon>
        <taxon>Pseudomonadota</taxon>
        <taxon>Gammaproteobacteria</taxon>
        <taxon>Lysobacterales</taxon>
        <taxon>Lysobacteraceae</taxon>
        <taxon>Xylella</taxon>
    </lineage>
</organism>
<evidence type="ECO:0000256" key="5">
    <source>
        <dbReference type="ARBA" id="ARBA00023136"/>
    </source>
</evidence>
<dbReference type="RefSeq" id="WP_020852471.1">
    <property type="nucleotide sequence ID" value="NZ_CP006696.1"/>
</dbReference>
<keyword evidence="6" id="KW-1003">Cell membrane</keyword>
<dbReference type="PATRIC" id="fig|155920.8.peg.3153"/>
<dbReference type="HOGENOM" id="CLU_045498_5_0_6"/>
<dbReference type="PANTHER" id="PTHR43701">
    <property type="entry name" value="MEMBRANE TRANSPORTER PROTEIN MJ0441-RELATED"/>
    <property type="match status" value="1"/>
</dbReference>
<keyword evidence="5 6" id="KW-0472">Membrane</keyword>